<dbReference type="SMART" id="SM01007">
    <property type="entry name" value="Aldolase_II"/>
    <property type="match status" value="1"/>
</dbReference>
<gene>
    <name evidence="5" type="ORF">N0V83_004639</name>
</gene>
<dbReference type="GO" id="GO:0046872">
    <property type="term" value="F:metal ion binding"/>
    <property type="evidence" value="ECO:0007669"/>
    <property type="project" value="UniProtKB-KW"/>
</dbReference>
<dbReference type="InterPro" id="IPR036409">
    <property type="entry name" value="Aldolase_II/adducin_N_sf"/>
</dbReference>
<evidence type="ECO:0000256" key="1">
    <source>
        <dbReference type="ARBA" id="ARBA00022723"/>
    </source>
</evidence>
<dbReference type="Proteomes" id="UP001140560">
    <property type="component" value="Unassembled WGS sequence"/>
</dbReference>
<dbReference type="EMBL" id="JAPEUY010000007">
    <property type="protein sequence ID" value="KAJ4371422.1"/>
    <property type="molecule type" value="Genomic_DNA"/>
</dbReference>
<evidence type="ECO:0000256" key="3">
    <source>
        <dbReference type="SAM" id="MobiDB-lite"/>
    </source>
</evidence>
<feature type="domain" description="Class II aldolase/adducin N-terminal" evidence="4">
    <location>
        <begin position="35"/>
        <end position="230"/>
    </location>
</feature>
<dbReference type="InterPro" id="IPR050197">
    <property type="entry name" value="Aldolase_class_II_sugar_metab"/>
</dbReference>
<evidence type="ECO:0000259" key="4">
    <source>
        <dbReference type="SMART" id="SM01007"/>
    </source>
</evidence>
<dbReference type="Gene3D" id="3.40.225.10">
    <property type="entry name" value="Class II aldolase/adducin N-terminal domain"/>
    <property type="match status" value="1"/>
</dbReference>
<reference evidence="5" key="1">
    <citation type="submission" date="2022-10" db="EMBL/GenBank/DDBJ databases">
        <title>Tapping the CABI collections for fungal endophytes: first genome assemblies for Collariella, Neodidymelliopsis, Ascochyta clinopodiicola, Didymella pomorum, Didymosphaeria variabile, Neocosmospora piperis and Neocucurbitaria cava.</title>
        <authorList>
            <person name="Hill R."/>
        </authorList>
    </citation>
    <scope>NUCLEOTIDE SEQUENCE</scope>
    <source>
        <strain evidence="5">IMI 356814</strain>
    </source>
</reference>
<dbReference type="GO" id="GO:0016832">
    <property type="term" value="F:aldehyde-lyase activity"/>
    <property type="evidence" value="ECO:0007669"/>
    <property type="project" value="TreeGrafter"/>
</dbReference>
<sequence length="296" mass="32575">MGSTLQDTQAGAEVSPSTNLNPQVSTPASLRQQLRLLIRANHILHQNGLVDAFGHISIRHPIHQDQYITAAYDPGAPALVSSARDFITYHISDSSPVDANAPQGYSERYIHGEVLKRFPHANCIIHSHSEVVIPFTLGNIDVKPVFHMAGFMSSSPLPIFDISHTYANLPSYQPDMLIKTQPLGAALAEKLSDEQPVVLQHKHGFTTFGESVEEAIYKAIYTQANCRLLKDAIDLAGGEAGDVAYLTGEEAEACKVMNRRCQDKSFRLWLREVQVNPLYANDEGEPEKGEVAGMKM</sequence>
<dbReference type="GO" id="GO:0005829">
    <property type="term" value="C:cytosol"/>
    <property type="evidence" value="ECO:0007669"/>
    <property type="project" value="TreeGrafter"/>
</dbReference>
<dbReference type="SUPFAM" id="SSF53639">
    <property type="entry name" value="AraD/HMP-PK domain-like"/>
    <property type="match status" value="1"/>
</dbReference>
<evidence type="ECO:0000313" key="6">
    <source>
        <dbReference type="Proteomes" id="UP001140560"/>
    </source>
</evidence>
<feature type="region of interest" description="Disordered" evidence="3">
    <location>
        <begin position="1"/>
        <end position="26"/>
    </location>
</feature>
<keyword evidence="2" id="KW-0456">Lyase</keyword>
<accession>A0A9W8Y9T7</accession>
<proteinExistence type="predicted"/>
<dbReference type="GO" id="GO:0019323">
    <property type="term" value="P:pentose catabolic process"/>
    <property type="evidence" value="ECO:0007669"/>
    <property type="project" value="TreeGrafter"/>
</dbReference>
<protein>
    <recommendedName>
        <fullName evidence="4">Class II aldolase/adducin N-terminal domain-containing protein</fullName>
    </recommendedName>
</protein>
<evidence type="ECO:0000256" key="2">
    <source>
        <dbReference type="ARBA" id="ARBA00023239"/>
    </source>
</evidence>
<name>A0A9W8Y9T7_9PLEO</name>
<dbReference type="PANTHER" id="PTHR22789:SF0">
    <property type="entry name" value="3-OXO-TETRONATE 4-PHOSPHATE DECARBOXYLASE-RELATED"/>
    <property type="match status" value="1"/>
</dbReference>
<keyword evidence="6" id="KW-1185">Reference proteome</keyword>
<dbReference type="OrthoDB" id="2932980at2759"/>
<keyword evidence="1" id="KW-0479">Metal-binding</keyword>
<dbReference type="PANTHER" id="PTHR22789">
    <property type="entry name" value="FUCULOSE PHOSPHATE ALDOLASE"/>
    <property type="match status" value="1"/>
</dbReference>
<evidence type="ECO:0000313" key="5">
    <source>
        <dbReference type="EMBL" id="KAJ4371422.1"/>
    </source>
</evidence>
<comment type="caution">
    <text evidence="5">The sequence shown here is derived from an EMBL/GenBank/DDBJ whole genome shotgun (WGS) entry which is preliminary data.</text>
</comment>
<dbReference type="Pfam" id="PF00596">
    <property type="entry name" value="Aldolase_II"/>
    <property type="match status" value="1"/>
</dbReference>
<dbReference type="InterPro" id="IPR001303">
    <property type="entry name" value="Aldolase_II/adducin_N"/>
</dbReference>
<dbReference type="AlphaFoldDB" id="A0A9W8Y9T7"/>
<organism evidence="5 6">
    <name type="scientific">Neocucurbitaria cava</name>
    <dbReference type="NCBI Taxonomy" id="798079"/>
    <lineage>
        <taxon>Eukaryota</taxon>
        <taxon>Fungi</taxon>
        <taxon>Dikarya</taxon>
        <taxon>Ascomycota</taxon>
        <taxon>Pezizomycotina</taxon>
        <taxon>Dothideomycetes</taxon>
        <taxon>Pleosporomycetidae</taxon>
        <taxon>Pleosporales</taxon>
        <taxon>Pleosporineae</taxon>
        <taxon>Cucurbitariaceae</taxon>
        <taxon>Neocucurbitaria</taxon>
    </lineage>
</organism>